<keyword evidence="2" id="KW-1185">Reference proteome</keyword>
<evidence type="ECO:0000259" key="1">
    <source>
        <dbReference type="Pfam" id="PF11817"/>
    </source>
</evidence>
<dbReference type="PANTHER" id="PTHR14374">
    <property type="entry name" value="FOIE GRAS"/>
    <property type="match status" value="1"/>
</dbReference>
<sequence length="1079" mass="123657">MDPVEIENNLMSGQINQLVILTGLDPTNNPMHNAIFAGFMNKNRDRAPVTFNTLTADHELLRKTEKSVLKSPKGILKTNWPLKYLNERPALLVLFMDLDWNHTSWVEKKTECESKISSLRQSIGDREIRIALVLVQTNRTITVGEDQLATERATELCLQCHLSPKQLFVFPQTDQVLACVIRLEQAFHEIAQQFYQVCLKKIRARPIPNNYVNLLIRQQFKLGFISEMRQDTHSALRHYKEAYKHCSECELPDIDNYELLSVASLLNYKICELAFLHSTALDAISQFRRHQSAFFNRNPGHYPSPQLAAIEVTLWKSQQCSLFAELFERAVTKGLAAYAHQNPGLHLENAAEYYRQANQLIVQMKLNMDPNLRLTTQIDPLAMPDPITGYTIYYGQRPWRIPVENGGLADPVTEHAAKVALELKINVNYTKSLHILNSAMAQYKRYNCERMQIHVMFHMANDYINMKQFSTALQLLKRIVWEFRRENNVQLLYPILLKCLDVSFCMCNIQEYLWTAVQLLNPYLLPVSTHNEAMLLAQPDFEAFLLQNLALIRAAQPPQPLTTTLAMVCQQELDSINAQWFQSLNSRVFFRVDMTRLDSFIEARACFLTLSDEVQSNEHIIVQIAFRNLCATPLIFERCRIRIDDITPAKTTADPGVDIFPLSKEHIVLPASETVTYLFEIKSLLNIKELNERQIVLSTIYLDMGDENSMVHGSFEWENVYAISVRRISHSPIKTIFDPLLGFNAIRIVSSSVKLRLETTDELTILRGEVVEFRFKLYNDDVKNFKNLKIHCKQLHMDEEPIENRQLLTTLHFITAENTVVPNLTQEVAPLLKHGEYQDFSLRLCSQAPSNTQFQIQVTASNIDATTSIERAFCFDILTREPFVVRTSGRSINNEPVNWFIHGQPGLIQADIEAVAPLSLLSIQWALNPSFELLENDEEFIDPSGCQLESGDVLSPCVCIHLNTDNTIPKEIPLGKLLVTWKRQRSCAQVRTQLDLGRLPAIKTPLLVSARLLDSVAVVRRPIPVEFTLQSTHNEVLDLKLVLERSDVFMFCGYKEKYHNSKDTKLCILLRYDQSVPAP</sequence>
<organism evidence="2 3">
    <name type="scientific">Acrobeloides nanus</name>
    <dbReference type="NCBI Taxonomy" id="290746"/>
    <lineage>
        <taxon>Eukaryota</taxon>
        <taxon>Metazoa</taxon>
        <taxon>Ecdysozoa</taxon>
        <taxon>Nematoda</taxon>
        <taxon>Chromadorea</taxon>
        <taxon>Rhabditida</taxon>
        <taxon>Tylenchina</taxon>
        <taxon>Cephalobomorpha</taxon>
        <taxon>Cephaloboidea</taxon>
        <taxon>Cephalobidae</taxon>
        <taxon>Acrobeloides</taxon>
    </lineage>
</organism>
<dbReference type="PANTHER" id="PTHR14374:SF0">
    <property type="entry name" value="TRAFFICKING PROTEIN PARTICLE COMPLEX SUBUNIT 11"/>
    <property type="match status" value="1"/>
</dbReference>
<feature type="domain" description="Trafficking protein particle complex subunit 11" evidence="1">
    <location>
        <begin position="260"/>
        <end position="521"/>
    </location>
</feature>
<dbReference type="Pfam" id="PF11817">
    <property type="entry name" value="Foie-gras_1"/>
    <property type="match status" value="1"/>
</dbReference>
<dbReference type="WBParaSite" id="ACRNAN_Path_111.g400.t1">
    <property type="protein sequence ID" value="ACRNAN_Path_111.g400.t1"/>
    <property type="gene ID" value="ACRNAN_Path_111.g400"/>
</dbReference>
<name>A0A914BVT0_9BILA</name>
<dbReference type="GO" id="GO:0005737">
    <property type="term" value="C:cytoplasm"/>
    <property type="evidence" value="ECO:0007669"/>
    <property type="project" value="TreeGrafter"/>
</dbReference>
<evidence type="ECO:0000313" key="3">
    <source>
        <dbReference type="WBParaSite" id="ACRNAN_Path_111.g400.t1"/>
    </source>
</evidence>
<evidence type="ECO:0000313" key="2">
    <source>
        <dbReference type="Proteomes" id="UP000887540"/>
    </source>
</evidence>
<dbReference type="Proteomes" id="UP000887540">
    <property type="component" value="Unplaced"/>
</dbReference>
<proteinExistence type="predicted"/>
<accession>A0A914BVT0</accession>
<protein>
    <submittedName>
        <fullName evidence="3">Trafficking protein particle complex subunit 11 domain-containing protein</fullName>
    </submittedName>
</protein>
<dbReference type="InterPro" id="IPR021773">
    <property type="entry name" value="TPC11"/>
</dbReference>
<dbReference type="AlphaFoldDB" id="A0A914BVT0"/>
<reference evidence="3" key="1">
    <citation type="submission" date="2022-11" db="UniProtKB">
        <authorList>
            <consortium name="WormBaseParasite"/>
        </authorList>
    </citation>
    <scope>IDENTIFICATION</scope>
</reference>